<accession>A0A518AUY8</accession>
<keyword evidence="1" id="KW-0472">Membrane</keyword>
<keyword evidence="1" id="KW-0812">Transmembrane</keyword>
<protein>
    <submittedName>
        <fullName evidence="2">Uncharacterized protein</fullName>
    </submittedName>
</protein>
<keyword evidence="1" id="KW-1133">Transmembrane helix</keyword>
<evidence type="ECO:0000256" key="1">
    <source>
        <dbReference type="SAM" id="Phobius"/>
    </source>
</evidence>
<dbReference type="Proteomes" id="UP000315750">
    <property type="component" value="Chromosome"/>
</dbReference>
<feature type="transmembrane region" description="Helical" evidence="1">
    <location>
        <begin position="12"/>
        <end position="36"/>
    </location>
</feature>
<dbReference type="EMBL" id="CP036278">
    <property type="protein sequence ID" value="QDU58522.1"/>
    <property type="molecule type" value="Genomic_DNA"/>
</dbReference>
<dbReference type="KEGG" id="amuc:Pan181_47600"/>
<proteinExistence type="predicted"/>
<name>A0A518AUY8_9BACT</name>
<sequence>MDQPEVVKKLSIMVWLLAANMIAVVVLGAGLVFGLLPKIERAVQSVERVESRFGNFADKVQPVVTAGAGKAIETIKKVDSDKLSETATEKTDQVIEAAAERAKRLFNRDKEPETVEAE</sequence>
<dbReference type="AlphaFoldDB" id="A0A518AUY8"/>
<keyword evidence="3" id="KW-1185">Reference proteome</keyword>
<reference evidence="2 3" key="1">
    <citation type="submission" date="2019-02" db="EMBL/GenBank/DDBJ databases">
        <title>Deep-cultivation of Planctomycetes and their phenomic and genomic characterization uncovers novel biology.</title>
        <authorList>
            <person name="Wiegand S."/>
            <person name="Jogler M."/>
            <person name="Boedeker C."/>
            <person name="Pinto D."/>
            <person name="Vollmers J."/>
            <person name="Rivas-Marin E."/>
            <person name="Kohn T."/>
            <person name="Peeters S.H."/>
            <person name="Heuer A."/>
            <person name="Rast P."/>
            <person name="Oberbeckmann S."/>
            <person name="Bunk B."/>
            <person name="Jeske O."/>
            <person name="Meyerdierks A."/>
            <person name="Storesund J.E."/>
            <person name="Kallscheuer N."/>
            <person name="Luecker S."/>
            <person name="Lage O.M."/>
            <person name="Pohl T."/>
            <person name="Merkel B.J."/>
            <person name="Hornburger P."/>
            <person name="Mueller R.-W."/>
            <person name="Bruemmer F."/>
            <person name="Labrenz M."/>
            <person name="Spormann A.M."/>
            <person name="Op den Camp H."/>
            <person name="Overmann J."/>
            <person name="Amann R."/>
            <person name="Jetten M.S.M."/>
            <person name="Mascher T."/>
            <person name="Medema M.H."/>
            <person name="Devos D.P."/>
            <person name="Kaster A.-K."/>
            <person name="Ovreas L."/>
            <person name="Rohde M."/>
            <person name="Galperin M.Y."/>
            <person name="Jogler C."/>
        </authorList>
    </citation>
    <scope>NUCLEOTIDE SEQUENCE [LARGE SCALE GENOMIC DNA]</scope>
    <source>
        <strain evidence="2 3">Pan181</strain>
    </source>
</reference>
<evidence type="ECO:0000313" key="2">
    <source>
        <dbReference type="EMBL" id="QDU58522.1"/>
    </source>
</evidence>
<dbReference type="RefSeq" id="WP_231943677.1">
    <property type="nucleotide sequence ID" value="NZ_CP036278.1"/>
</dbReference>
<evidence type="ECO:0000313" key="3">
    <source>
        <dbReference type="Proteomes" id="UP000315750"/>
    </source>
</evidence>
<gene>
    <name evidence="2" type="ORF">Pan181_47600</name>
</gene>
<organism evidence="2 3">
    <name type="scientific">Aeoliella mucimassa</name>
    <dbReference type="NCBI Taxonomy" id="2527972"/>
    <lineage>
        <taxon>Bacteria</taxon>
        <taxon>Pseudomonadati</taxon>
        <taxon>Planctomycetota</taxon>
        <taxon>Planctomycetia</taxon>
        <taxon>Pirellulales</taxon>
        <taxon>Lacipirellulaceae</taxon>
        <taxon>Aeoliella</taxon>
    </lineage>
</organism>